<dbReference type="Pfam" id="PF00400">
    <property type="entry name" value="WD40"/>
    <property type="match status" value="7"/>
</dbReference>
<gene>
    <name evidence="5" type="ORF">JKP88DRAFT_270330</name>
</gene>
<comment type="function">
    <text evidence="3">Essential component of the cytosolic iron-sulfur (Fe/S) protein assembly machinery. Required for the maturation of extramitochondrial Fe/S proteins.</text>
</comment>
<dbReference type="OrthoDB" id="284782at2759"/>
<name>A0A835YYV2_9STRA</name>
<feature type="repeat" description="WD" evidence="4">
    <location>
        <begin position="152"/>
        <end position="183"/>
    </location>
</feature>
<dbReference type="GO" id="GO:0016226">
    <property type="term" value="P:iron-sulfur cluster assembly"/>
    <property type="evidence" value="ECO:0007669"/>
    <property type="project" value="UniProtKB-UniRule"/>
</dbReference>
<dbReference type="SMART" id="SM00320">
    <property type="entry name" value="WD40"/>
    <property type="match status" value="7"/>
</dbReference>
<dbReference type="InterPro" id="IPR036322">
    <property type="entry name" value="WD40_repeat_dom_sf"/>
</dbReference>
<evidence type="ECO:0000256" key="4">
    <source>
        <dbReference type="PROSITE-ProRule" id="PRU00221"/>
    </source>
</evidence>
<comment type="caution">
    <text evidence="5">The sequence shown here is derived from an EMBL/GenBank/DDBJ whole genome shotgun (WGS) entry which is preliminary data.</text>
</comment>
<reference evidence="5" key="1">
    <citation type="submission" date="2021-02" db="EMBL/GenBank/DDBJ databases">
        <title>First Annotated Genome of the Yellow-green Alga Tribonema minus.</title>
        <authorList>
            <person name="Mahan K.M."/>
        </authorList>
    </citation>
    <scope>NUCLEOTIDE SEQUENCE</scope>
    <source>
        <strain evidence="5">UTEX B ZZ1240</strain>
    </source>
</reference>
<dbReference type="InterPro" id="IPR020472">
    <property type="entry name" value="WD40_PAC1"/>
</dbReference>
<keyword evidence="1 4" id="KW-0853">WD repeat</keyword>
<keyword evidence="2" id="KW-0677">Repeat</keyword>
<dbReference type="InterPro" id="IPR015943">
    <property type="entry name" value="WD40/YVTN_repeat-like_dom_sf"/>
</dbReference>
<proteinExistence type="inferred from homology"/>
<dbReference type="PANTHER" id="PTHR19920:SF0">
    <property type="entry name" value="CYTOSOLIC IRON-SULFUR PROTEIN ASSEMBLY PROTEIN CIAO1-RELATED"/>
    <property type="match status" value="1"/>
</dbReference>
<dbReference type="PROSITE" id="PS50294">
    <property type="entry name" value="WD_REPEATS_REGION"/>
    <property type="match status" value="4"/>
</dbReference>
<dbReference type="SUPFAM" id="SSF50978">
    <property type="entry name" value="WD40 repeat-like"/>
    <property type="match status" value="1"/>
</dbReference>
<dbReference type="FunFam" id="2.130.10.10:FF:000136">
    <property type="entry name" value="Probable cytosolic iron-sulfur protein assembly protein CIAO1"/>
    <property type="match status" value="1"/>
</dbReference>
<dbReference type="Proteomes" id="UP000664859">
    <property type="component" value="Unassembled WGS sequence"/>
</dbReference>
<dbReference type="GO" id="GO:0097361">
    <property type="term" value="C:cytosolic [4Fe-4S] assembly targeting complex"/>
    <property type="evidence" value="ECO:0007669"/>
    <property type="project" value="InterPro"/>
</dbReference>
<sequence>MAKLSLLATLEGHEERAWFVAWSPDGKLLASCSSDKTVRIWGRKAGGGDSQWLCVAVIEEGASRTVRSCAWSPCGKFLAVVSFDGTTSIWEKVAKGVMLSFELLASLEGHENEVKSVAWSTDGAHVATCGRDKSVWIWEAMDDGDYECVTVLHGHTQDVKMVAWHPSEPMLFSASYDNTIKIWAEDGDDWYCAETLEGHTSSVWSIALEGGGERLASASDDCTVLIWKRFEDAQPSGGRWRRVCKLAGYHARTVYSVAWHARQPLLATGAGDDAIRIFRESEGSSARSDAPSFDLEVTVASAHAGDVNCVAWAVTAAAATAAAAAAAAPHVLLASAGDDCLVKVWQYDAS</sequence>
<feature type="repeat" description="WD" evidence="4">
    <location>
        <begin position="247"/>
        <end position="288"/>
    </location>
</feature>
<accession>A0A835YYV2</accession>
<dbReference type="PANTHER" id="PTHR19920">
    <property type="entry name" value="WD40 PROTEIN CIAO1"/>
    <property type="match status" value="1"/>
</dbReference>
<evidence type="ECO:0000256" key="1">
    <source>
        <dbReference type="ARBA" id="ARBA00022574"/>
    </source>
</evidence>
<feature type="repeat" description="WD" evidence="4">
    <location>
        <begin position="196"/>
        <end position="228"/>
    </location>
</feature>
<dbReference type="CDD" id="cd00200">
    <property type="entry name" value="WD40"/>
    <property type="match status" value="1"/>
</dbReference>
<evidence type="ECO:0000256" key="3">
    <source>
        <dbReference type="HAMAP-Rule" id="MF_03037"/>
    </source>
</evidence>
<feature type="repeat" description="WD" evidence="4">
    <location>
        <begin position="10"/>
        <end position="41"/>
    </location>
</feature>
<feature type="repeat" description="WD" evidence="4">
    <location>
        <begin position="107"/>
        <end position="139"/>
    </location>
</feature>
<comment type="similarity">
    <text evidence="3">Belongs to the WD repeat CIA1 family.</text>
</comment>
<protein>
    <recommendedName>
        <fullName evidence="3">Probable cytosolic iron-sulfur protein assembly protein CIAO1 homolog</fullName>
    </recommendedName>
</protein>
<dbReference type="PRINTS" id="PR00320">
    <property type="entry name" value="GPROTEINBRPT"/>
</dbReference>
<dbReference type="InterPro" id="IPR028608">
    <property type="entry name" value="CIAO1/Cia1"/>
</dbReference>
<dbReference type="AlphaFoldDB" id="A0A835YYV2"/>
<dbReference type="HAMAP" id="MF_03037">
    <property type="entry name" value="ciao1"/>
    <property type="match status" value="1"/>
</dbReference>
<dbReference type="EMBL" id="JAFCMP010000446">
    <property type="protein sequence ID" value="KAG5179659.1"/>
    <property type="molecule type" value="Genomic_DNA"/>
</dbReference>
<feature type="repeat" description="WD" evidence="4">
    <location>
        <begin position="59"/>
        <end position="91"/>
    </location>
</feature>
<dbReference type="InterPro" id="IPR001680">
    <property type="entry name" value="WD40_rpt"/>
</dbReference>
<keyword evidence="6" id="KW-1185">Reference proteome</keyword>
<evidence type="ECO:0000313" key="5">
    <source>
        <dbReference type="EMBL" id="KAG5179659.1"/>
    </source>
</evidence>
<evidence type="ECO:0000256" key="2">
    <source>
        <dbReference type="ARBA" id="ARBA00022737"/>
    </source>
</evidence>
<dbReference type="Gene3D" id="2.130.10.10">
    <property type="entry name" value="YVTN repeat-like/Quinoprotein amine dehydrogenase"/>
    <property type="match status" value="1"/>
</dbReference>
<organism evidence="5 6">
    <name type="scientific">Tribonema minus</name>
    <dbReference type="NCBI Taxonomy" id="303371"/>
    <lineage>
        <taxon>Eukaryota</taxon>
        <taxon>Sar</taxon>
        <taxon>Stramenopiles</taxon>
        <taxon>Ochrophyta</taxon>
        <taxon>PX clade</taxon>
        <taxon>Xanthophyceae</taxon>
        <taxon>Tribonematales</taxon>
        <taxon>Tribonemataceae</taxon>
        <taxon>Tribonema</taxon>
    </lineage>
</organism>
<dbReference type="PROSITE" id="PS50082">
    <property type="entry name" value="WD_REPEATS_2"/>
    <property type="match status" value="6"/>
</dbReference>
<evidence type="ECO:0000313" key="6">
    <source>
        <dbReference type="Proteomes" id="UP000664859"/>
    </source>
</evidence>